<organism evidence="1 2">
    <name type="scientific">Leptolyngbya boryana NIES-2135</name>
    <dbReference type="NCBI Taxonomy" id="1973484"/>
    <lineage>
        <taxon>Bacteria</taxon>
        <taxon>Bacillati</taxon>
        <taxon>Cyanobacteriota</taxon>
        <taxon>Cyanophyceae</taxon>
        <taxon>Leptolyngbyales</taxon>
        <taxon>Leptolyngbyaceae</taxon>
        <taxon>Leptolyngbya group</taxon>
        <taxon>Leptolyngbya</taxon>
    </lineage>
</organism>
<dbReference type="AlphaFoldDB" id="A0A1Z4JJA2"/>
<evidence type="ECO:0000313" key="2">
    <source>
        <dbReference type="Proteomes" id="UP000217895"/>
    </source>
</evidence>
<gene>
    <name evidence="1" type="ORF">NIES2135_36080</name>
</gene>
<keyword evidence="2" id="KW-1185">Reference proteome</keyword>
<proteinExistence type="predicted"/>
<reference evidence="1 2" key="1">
    <citation type="submission" date="2017-06" db="EMBL/GenBank/DDBJ databases">
        <title>Genome sequencing of cyanobaciteial culture collection at National Institute for Environmental Studies (NIES).</title>
        <authorList>
            <person name="Hirose Y."/>
            <person name="Shimura Y."/>
            <person name="Fujisawa T."/>
            <person name="Nakamura Y."/>
            <person name="Kawachi M."/>
        </authorList>
    </citation>
    <scope>NUCLEOTIDE SEQUENCE [LARGE SCALE GENOMIC DNA]</scope>
    <source>
        <strain evidence="1 2">NIES-2135</strain>
    </source>
</reference>
<accession>A0A1Z4JJA2</accession>
<sequence>MRAQTLVALFSWLIGAVAIGSYTTERFFPAASQLNAPQLIPHTLAHRGSGRIETQLEQMNFLI</sequence>
<protein>
    <submittedName>
        <fullName evidence="1">PatS protein</fullName>
    </submittedName>
</protein>
<dbReference type="EMBL" id="AP018203">
    <property type="protein sequence ID" value="BAY56768.1"/>
    <property type="molecule type" value="Genomic_DNA"/>
</dbReference>
<name>A0A1Z4JJA2_LEPBY</name>
<dbReference type="Proteomes" id="UP000217895">
    <property type="component" value="Chromosome"/>
</dbReference>
<evidence type="ECO:0000313" key="1">
    <source>
        <dbReference type="EMBL" id="BAY56768.1"/>
    </source>
</evidence>